<gene>
    <name evidence="1" type="ORF">BV898_06020</name>
</gene>
<name>A0A1W0WXV1_HYPEX</name>
<comment type="caution">
    <text evidence="1">The sequence shown here is derived from an EMBL/GenBank/DDBJ whole genome shotgun (WGS) entry which is preliminary data.</text>
</comment>
<evidence type="ECO:0000313" key="1">
    <source>
        <dbReference type="EMBL" id="OQV20016.1"/>
    </source>
</evidence>
<dbReference type="AlphaFoldDB" id="A0A1W0WXV1"/>
<reference evidence="2" key="1">
    <citation type="submission" date="2017-01" db="EMBL/GenBank/DDBJ databases">
        <title>Comparative genomics of anhydrobiosis in the tardigrade Hypsibius dujardini.</title>
        <authorList>
            <person name="Yoshida Y."/>
            <person name="Koutsovoulos G."/>
            <person name="Laetsch D."/>
            <person name="Stevens L."/>
            <person name="Kumar S."/>
            <person name="Horikawa D."/>
            <person name="Ishino K."/>
            <person name="Komine S."/>
            <person name="Tomita M."/>
            <person name="Blaxter M."/>
            <person name="Arakawa K."/>
        </authorList>
    </citation>
    <scope>NUCLEOTIDE SEQUENCE [LARGE SCALE GENOMIC DNA]</scope>
    <source>
        <strain evidence="2">Z151</strain>
    </source>
</reference>
<evidence type="ECO:0000313" key="2">
    <source>
        <dbReference type="Proteomes" id="UP000192578"/>
    </source>
</evidence>
<dbReference type="EMBL" id="MTYJ01000034">
    <property type="protein sequence ID" value="OQV20016.1"/>
    <property type="molecule type" value="Genomic_DNA"/>
</dbReference>
<accession>A0A1W0WXV1</accession>
<keyword evidence="2" id="KW-1185">Reference proteome</keyword>
<sequence>MTEYRYGWVIAAEQRFCKIEGYDESELVLNDTIQLAEDAVEETPSMPTGCNEPLYIAHTAKPSTSSFATVDSRHAATLQGVASKTNPSGLAQFLQCQFTLPQTIQLPNYSLRQIKTISVHPQ</sequence>
<organism evidence="1 2">
    <name type="scientific">Hypsibius exemplaris</name>
    <name type="common">Freshwater tardigrade</name>
    <dbReference type="NCBI Taxonomy" id="2072580"/>
    <lineage>
        <taxon>Eukaryota</taxon>
        <taxon>Metazoa</taxon>
        <taxon>Ecdysozoa</taxon>
        <taxon>Tardigrada</taxon>
        <taxon>Eutardigrada</taxon>
        <taxon>Parachela</taxon>
        <taxon>Hypsibioidea</taxon>
        <taxon>Hypsibiidae</taxon>
        <taxon>Hypsibius</taxon>
    </lineage>
</organism>
<proteinExistence type="predicted"/>
<dbReference type="Proteomes" id="UP000192578">
    <property type="component" value="Unassembled WGS sequence"/>
</dbReference>
<protein>
    <submittedName>
        <fullName evidence="1">Uncharacterized protein</fullName>
    </submittedName>
</protein>